<name>A0A9P4UP02_9PEZI</name>
<proteinExistence type="predicted"/>
<evidence type="ECO:0000313" key="2">
    <source>
        <dbReference type="Proteomes" id="UP000799441"/>
    </source>
</evidence>
<evidence type="ECO:0000313" key="1">
    <source>
        <dbReference type="EMBL" id="KAF2719956.1"/>
    </source>
</evidence>
<comment type="caution">
    <text evidence="1">The sequence shown here is derived from an EMBL/GenBank/DDBJ whole genome shotgun (WGS) entry which is preliminary data.</text>
</comment>
<keyword evidence="2" id="KW-1185">Reference proteome</keyword>
<reference evidence="1" key="1">
    <citation type="journal article" date="2020" name="Stud. Mycol.">
        <title>101 Dothideomycetes genomes: a test case for predicting lifestyles and emergence of pathogens.</title>
        <authorList>
            <person name="Haridas S."/>
            <person name="Albert R."/>
            <person name="Binder M."/>
            <person name="Bloem J."/>
            <person name="Labutti K."/>
            <person name="Salamov A."/>
            <person name="Andreopoulos B."/>
            <person name="Baker S."/>
            <person name="Barry K."/>
            <person name="Bills G."/>
            <person name="Bluhm B."/>
            <person name="Cannon C."/>
            <person name="Castanera R."/>
            <person name="Culley D."/>
            <person name="Daum C."/>
            <person name="Ezra D."/>
            <person name="Gonzalez J."/>
            <person name="Henrissat B."/>
            <person name="Kuo A."/>
            <person name="Liang C."/>
            <person name="Lipzen A."/>
            <person name="Lutzoni F."/>
            <person name="Magnuson J."/>
            <person name="Mondo S."/>
            <person name="Nolan M."/>
            <person name="Ohm R."/>
            <person name="Pangilinan J."/>
            <person name="Park H.-J."/>
            <person name="Ramirez L."/>
            <person name="Alfaro M."/>
            <person name="Sun H."/>
            <person name="Tritt A."/>
            <person name="Yoshinaga Y."/>
            <person name="Zwiers L.-H."/>
            <person name="Turgeon B."/>
            <person name="Goodwin S."/>
            <person name="Spatafora J."/>
            <person name="Crous P."/>
            <person name="Grigoriev I."/>
        </authorList>
    </citation>
    <scope>NUCLEOTIDE SEQUENCE</scope>
    <source>
        <strain evidence="1">CBS 116435</strain>
    </source>
</reference>
<dbReference type="Proteomes" id="UP000799441">
    <property type="component" value="Unassembled WGS sequence"/>
</dbReference>
<dbReference type="EMBL" id="MU003805">
    <property type="protein sequence ID" value="KAF2719956.1"/>
    <property type="molecule type" value="Genomic_DNA"/>
</dbReference>
<sequence>MYIPCAVASVSVARTSIDNIQPPPRIWTVIATVSSNVGAKIAKIHYDVVDDNGEVDEVSRAIAKVPIRDKKVRKKRLASIAPRTLSQMCRQIRADVLRLFYSKNKSIAGRRTQAFLLHYVPTHSDCFTPETSPSSAQRHVNRTSSCYNGFGALERIATT</sequence>
<dbReference type="AlphaFoldDB" id="A0A9P4UP02"/>
<organism evidence="1 2">
    <name type="scientific">Polychaeton citri CBS 116435</name>
    <dbReference type="NCBI Taxonomy" id="1314669"/>
    <lineage>
        <taxon>Eukaryota</taxon>
        <taxon>Fungi</taxon>
        <taxon>Dikarya</taxon>
        <taxon>Ascomycota</taxon>
        <taxon>Pezizomycotina</taxon>
        <taxon>Dothideomycetes</taxon>
        <taxon>Dothideomycetidae</taxon>
        <taxon>Capnodiales</taxon>
        <taxon>Capnodiaceae</taxon>
        <taxon>Polychaeton</taxon>
    </lineage>
</organism>
<protein>
    <submittedName>
        <fullName evidence="1">Uncharacterized protein</fullName>
    </submittedName>
</protein>
<accession>A0A9P4UP02</accession>
<gene>
    <name evidence="1" type="ORF">K431DRAFT_286268</name>
</gene>